<dbReference type="Proteomes" id="UP000190341">
    <property type="component" value="Unassembled WGS sequence"/>
</dbReference>
<evidence type="ECO:0000259" key="4">
    <source>
        <dbReference type="Pfam" id="PF16371"/>
    </source>
</evidence>
<dbReference type="InterPro" id="IPR032288">
    <property type="entry name" value="Metallophos_C"/>
</dbReference>
<dbReference type="AlphaFoldDB" id="A0A1T5LW91"/>
<name>A0A1T5LW91_9GAMM</name>
<feature type="domain" description="Calcineurin-like phosphoesterase" evidence="2">
    <location>
        <begin position="138"/>
        <end position="327"/>
    </location>
</feature>
<proteinExistence type="predicted"/>
<dbReference type="Gene3D" id="2.60.40.10">
    <property type="entry name" value="Immunoglobulins"/>
    <property type="match status" value="1"/>
</dbReference>
<feature type="chain" id="PRO_5013069586" evidence="1">
    <location>
        <begin position="20"/>
        <end position="528"/>
    </location>
</feature>
<reference evidence="5 6" key="1">
    <citation type="submission" date="2017-02" db="EMBL/GenBank/DDBJ databases">
        <authorList>
            <person name="Peterson S.W."/>
        </authorList>
    </citation>
    <scope>NUCLEOTIDE SEQUENCE [LARGE SCALE GENOMIC DNA]</scope>
    <source>
        <strain evidence="5 6">P15</strain>
    </source>
</reference>
<dbReference type="OrthoDB" id="9784378at2"/>
<protein>
    <submittedName>
        <fullName evidence="5">3',5'-cyclic AMP phosphodiesterase CpdA</fullName>
    </submittedName>
</protein>
<dbReference type="InterPro" id="IPR051918">
    <property type="entry name" value="STPP_CPPED1"/>
</dbReference>
<dbReference type="InterPro" id="IPR032285">
    <property type="entry name" value="Metallophos_N"/>
</dbReference>
<evidence type="ECO:0000256" key="1">
    <source>
        <dbReference type="SAM" id="SignalP"/>
    </source>
</evidence>
<feature type="signal peptide" evidence="1">
    <location>
        <begin position="1"/>
        <end position="19"/>
    </location>
</feature>
<dbReference type="Pfam" id="PF16370">
    <property type="entry name" value="MetallophosC"/>
    <property type="match status" value="1"/>
</dbReference>
<dbReference type="PANTHER" id="PTHR43143:SF6">
    <property type="entry name" value="BLL3016 PROTEIN"/>
    <property type="match status" value="1"/>
</dbReference>
<evidence type="ECO:0000259" key="3">
    <source>
        <dbReference type="Pfam" id="PF16370"/>
    </source>
</evidence>
<dbReference type="Pfam" id="PF16371">
    <property type="entry name" value="MetallophosN"/>
    <property type="match status" value="1"/>
</dbReference>
<sequence>MRQLPLLILLSALASQAYAQTPRCPTGFVFEDRNGNGERDPGERGLPGIVVSDGQRIVRSDAQGRWQLEPVDGRTVFLIKPAGYDVANRRDGLPDIWVHQQREQALPALKYGGITPSGAGCHDFALRRVKKAGKTLDVLVFSDSQTKSVQDIDYYWRDIVQPLVGKHGARFGMTLGDIVHDDLSLYPEILRTTMSLGIPWMHVPGNHDLDFDASSDEDSLRTFRQHLGPDTYAWEEEQMVFVGLDDVIYQPGQKPAYVGGLREDQFEFLQAYLPTVPQDRLLVLGVHIPFFWPDASRPTFRAADRERLFALLKDFPHVLLLSGHSHTQRHWYHTADTGWHGAKPLHEYNVGAACGAFWSGAKDAEGIPDTTMADGTPNGYARLRVSGKGNHQVSWHAARDATDSGIGLHAPKVLRQGAYPAFGVYANVYMGQDDSRVEYRVDGGEWKPMRQVGQPDPRLQVENLRDDLADHLRGYDRSPEAEPSAHLWRGALPTDLSVGEHRVEVRTQDPWRGELTSSVMYRLEEAVP</sequence>
<dbReference type="GO" id="GO:0016787">
    <property type="term" value="F:hydrolase activity"/>
    <property type="evidence" value="ECO:0007669"/>
    <property type="project" value="InterPro"/>
</dbReference>
<evidence type="ECO:0000259" key="2">
    <source>
        <dbReference type="Pfam" id="PF00149"/>
    </source>
</evidence>
<dbReference type="RefSeq" id="WP_079725665.1">
    <property type="nucleotide sequence ID" value="NZ_BMCL01000001.1"/>
</dbReference>
<dbReference type="SUPFAM" id="SSF56300">
    <property type="entry name" value="Metallo-dependent phosphatases"/>
    <property type="match status" value="1"/>
</dbReference>
<dbReference type="Pfam" id="PF00149">
    <property type="entry name" value="Metallophos"/>
    <property type="match status" value="1"/>
</dbReference>
<gene>
    <name evidence="5" type="ORF">SAMN06296058_3240</name>
</gene>
<organism evidence="5 6">
    <name type="scientific">Pseudoxanthomonas indica</name>
    <dbReference type="NCBI Taxonomy" id="428993"/>
    <lineage>
        <taxon>Bacteria</taxon>
        <taxon>Pseudomonadati</taxon>
        <taxon>Pseudomonadota</taxon>
        <taxon>Gammaproteobacteria</taxon>
        <taxon>Lysobacterales</taxon>
        <taxon>Lysobacteraceae</taxon>
        <taxon>Pseudoxanthomonas</taxon>
    </lineage>
</organism>
<dbReference type="PANTHER" id="PTHR43143">
    <property type="entry name" value="METALLOPHOSPHOESTERASE, CALCINEURIN SUPERFAMILY"/>
    <property type="match status" value="1"/>
</dbReference>
<dbReference type="InterPro" id="IPR004843">
    <property type="entry name" value="Calcineurin-like_PHP"/>
</dbReference>
<feature type="domain" description="Calcineurin-like phosphoesterase C-terminal" evidence="3">
    <location>
        <begin position="347"/>
        <end position="511"/>
    </location>
</feature>
<accession>A0A1T5LW91</accession>
<dbReference type="InterPro" id="IPR013783">
    <property type="entry name" value="Ig-like_fold"/>
</dbReference>
<dbReference type="InterPro" id="IPR029052">
    <property type="entry name" value="Metallo-depent_PP-like"/>
</dbReference>
<keyword evidence="1" id="KW-0732">Signal</keyword>
<keyword evidence="6" id="KW-1185">Reference proteome</keyword>
<dbReference type="STRING" id="428993.SAMN06296058_3240"/>
<dbReference type="Gene3D" id="3.60.21.10">
    <property type="match status" value="1"/>
</dbReference>
<evidence type="ECO:0000313" key="6">
    <source>
        <dbReference type="Proteomes" id="UP000190341"/>
    </source>
</evidence>
<feature type="domain" description="Calcineurin-like phosphoesterase N-terminal" evidence="4">
    <location>
        <begin position="42"/>
        <end position="102"/>
    </location>
</feature>
<evidence type="ECO:0000313" key="5">
    <source>
        <dbReference type="EMBL" id="SKC80212.1"/>
    </source>
</evidence>
<dbReference type="EMBL" id="FUZV01000002">
    <property type="protein sequence ID" value="SKC80212.1"/>
    <property type="molecule type" value="Genomic_DNA"/>
</dbReference>